<reference evidence="7" key="1">
    <citation type="submission" date="2016-10" db="EMBL/GenBank/DDBJ databases">
        <authorList>
            <person name="Varghese N."/>
            <person name="Submissions S."/>
        </authorList>
    </citation>
    <scope>NUCLEOTIDE SEQUENCE [LARGE SCALE GENOMIC DNA]</scope>
    <source>
        <strain evidence="7">DSM 23515</strain>
    </source>
</reference>
<keyword evidence="2" id="KW-1133">Transmembrane helix</keyword>
<feature type="domain" description="MBG" evidence="5">
    <location>
        <begin position="1345"/>
        <end position="1410"/>
    </location>
</feature>
<protein>
    <submittedName>
        <fullName evidence="6">Ig-like domain-containing protein</fullName>
    </submittedName>
</protein>
<dbReference type="Pfam" id="PF13205">
    <property type="entry name" value="Big_5"/>
    <property type="match status" value="1"/>
</dbReference>
<keyword evidence="1" id="KW-0732">Signal</keyword>
<proteinExistence type="predicted"/>
<name>A0A1I2Q1U2_9FLAO</name>
<keyword evidence="7" id="KW-1185">Reference proteome</keyword>
<dbReference type="Gene3D" id="2.60.40.2060">
    <property type="match status" value="4"/>
</dbReference>
<feature type="domain" description="MBG" evidence="5">
    <location>
        <begin position="1637"/>
        <end position="1694"/>
    </location>
</feature>
<gene>
    <name evidence="6" type="ORF">SAMN04488033_14010</name>
</gene>
<dbReference type="InterPro" id="IPR011042">
    <property type="entry name" value="6-blade_b-propeller_TolB-like"/>
</dbReference>
<feature type="domain" description="MBG" evidence="5">
    <location>
        <begin position="1490"/>
        <end position="1552"/>
    </location>
</feature>
<evidence type="ECO:0000313" key="7">
    <source>
        <dbReference type="Proteomes" id="UP000199116"/>
    </source>
</evidence>
<dbReference type="Gene3D" id="2.120.10.30">
    <property type="entry name" value="TolB, C-terminal domain"/>
    <property type="match status" value="1"/>
</dbReference>
<keyword evidence="2" id="KW-0812">Transmembrane</keyword>
<dbReference type="InterPro" id="IPR041286">
    <property type="entry name" value="MBG_2"/>
</dbReference>
<evidence type="ECO:0000256" key="1">
    <source>
        <dbReference type="ARBA" id="ARBA00022729"/>
    </source>
</evidence>
<dbReference type="InterPro" id="IPR032812">
    <property type="entry name" value="SbsA_Ig"/>
</dbReference>
<evidence type="ECO:0000259" key="5">
    <source>
        <dbReference type="Pfam" id="PF18887"/>
    </source>
</evidence>
<sequence length="1782" mass="190975">MKKSYFQSENMNFNSILIVKLFTMIVLLLPFEFFGQAFTETFDTNPCGSNLCTTTNFTRNLNGVDFEFTFQGSGDGGNFSYETEYGEGNSPAINLLSGALNPGTTETVTIKRRDNGEFIFNSIFVNNTDAQTLTFQGYKNGSAVSSSQSAPRGTNNTLNFSGITLDEVRITSTDFYNINLDSFSGEIPSSVTVPTVNTSSVSSITATGATFSGNVTDDGGTTVTARGFVYSSLDNTPTIGESGVTKISNGSGTGTFEESVSGLSGSTNYYYQAYATNSEGTIYGGVESFITSAVNNPPTDIKLPLYNVSRNQSPFAKLTTTDADPTDTFTYTLIAGEGDDNNSSYEIVKSGVDSYVRFKVSGEFIPEGLNSIRIQTNDGIDTFEKIFSFNVAYSFENFSWTSSSNVANTTGVTYTFNYEIVTPNPTNILYVINYDGWEVPFLGESSNNNKITDAEKQNVTVKVNGVDQDFSIRNWNTGLMEVSLTDSNITAGAQVQIIVDNVTNKGAGSHSWRLIRTSYPSGQPIDEAFGPNPIVLLSSTTPVVSTISATEVNSSQAILNGNITSDGGATVTERGFVYSSSDNTPTIGGSGVTQISNGSGTGTFEESVSGLSGSTNYYYQAYATNTEGTSYGGVESFATLTSQNPPSITSTPAKTIPYGQQYNYGVVASVEGNLETILSAPTLPAWSSFSTDGVGTAAQFGDIPSGVYLSGVAGDEEGNIYAIRQNGTEIFKIEPDGTTTSWKSGMIPGSVYALHIANGYVYIPRYYNSTQSITRVPLNDPSATEEVFIARSGGVLSLTDKDGFIYAANYSNSEILKINESTKAVEVVLTDADGIPTYGPFGLTFDDEDNLYIATWGNNTILKYDGTSVSTVLSNLPRNVSSIRVDASGNFYLSMSNGGVRKYTSDFSSFEVVSLSETDNIWSLSFTSSGSLVYAKYSTNEVYRLQTGAVLTGTPTKSDVGDHPVVLRAENETGFIEQAFTITVIDETAPALTTLSPANNATDVTLQPSLKITFDEEIALGTSGTLTVNNGSTVLRTFDLSETVDLDLIEVAEDNLSVSIPLDIALPVNTKISIGLSGGFVQDQAENDFDGFTRDSNTWTFTTINKLDQNITFPEISTKAYGDDEFILGDEVTDQGLVVTYTAQDTDIISISGNKATILKVGTTQITATQEGDEETFSAEPVTQTLSVNKAAITIAADNKSKIYGGPDPELTYEIAAGDLVGDDTISGELIRENGENAGSYTIQQGTLNLSSNYDLTYKTADLTIEKAEAVITADDTQTFTYDGAEKEVTAELNHTEAELSYTPQQGYTDAGTYPVTVSVGETDNYLATSKEVSLVIDNAETTGVTLESETYTYDGASKTLTVTGLPEGASVSYNNNDKINAGTYTVTATVSQKNYNDKILTADLVIEKAEALITADDTQTFTYDGAEKEVTAELNHTEAELTYTPQQGYTKAGTYPVTVSVDETDNYLATSKEVSLVVDNAEITGVAFENETFTYNDEVHNLAVTGLPEGASVSYNNNDKINAGTYKVTATVIQENYNNKILTADLVINKAEAIITAEATQTFTYDGTVKNVEANLNHSETQLAYAPQQGYTNAGTYPVTISSEETDNYLSASKEVSLVIENAEIEGVAFEGDTFIYDGTKKSIAVIGLPEGATVTYANNGQINAGTYKVTATVRLENYNDKILTADLVIKKAEAVIIADAIQMFTYGGIVKDVSATLNHSETQLTYTPQQGYINAGTYPVTISSEETDNYLSASKEVSLVIDNAEIEGVTFEGETYVSFP</sequence>
<accession>A0A1I2Q1U2</accession>
<dbReference type="SUPFAM" id="SSF101898">
    <property type="entry name" value="NHL repeat"/>
    <property type="match status" value="1"/>
</dbReference>
<evidence type="ECO:0000313" key="6">
    <source>
        <dbReference type="EMBL" id="SFG22248.1"/>
    </source>
</evidence>
<dbReference type="Proteomes" id="UP000199116">
    <property type="component" value="Unassembled WGS sequence"/>
</dbReference>
<dbReference type="RefSeq" id="WP_093306549.1">
    <property type="nucleotide sequence ID" value="NZ_FOOH01000040.1"/>
</dbReference>
<evidence type="ECO:0000256" key="2">
    <source>
        <dbReference type="SAM" id="Phobius"/>
    </source>
</evidence>
<dbReference type="Pfam" id="PF18676">
    <property type="entry name" value="MBG_2"/>
    <property type="match status" value="1"/>
</dbReference>
<feature type="domain" description="SbsA Ig-like" evidence="3">
    <location>
        <begin position="986"/>
        <end position="1103"/>
    </location>
</feature>
<feature type="domain" description="MBG" evidence="4">
    <location>
        <begin position="1193"/>
        <end position="1264"/>
    </location>
</feature>
<feature type="transmembrane region" description="Helical" evidence="2">
    <location>
        <begin position="12"/>
        <end position="31"/>
    </location>
</feature>
<evidence type="ECO:0000259" key="4">
    <source>
        <dbReference type="Pfam" id="PF18676"/>
    </source>
</evidence>
<evidence type="ECO:0000259" key="3">
    <source>
        <dbReference type="Pfam" id="PF13205"/>
    </source>
</evidence>
<dbReference type="Pfam" id="PF18887">
    <property type="entry name" value="MBG_3"/>
    <property type="match status" value="3"/>
</dbReference>
<organism evidence="6 7">
    <name type="scientific">Salegentibacter agarivorans</name>
    <dbReference type="NCBI Taxonomy" id="345907"/>
    <lineage>
        <taxon>Bacteria</taxon>
        <taxon>Pseudomonadati</taxon>
        <taxon>Bacteroidota</taxon>
        <taxon>Flavobacteriia</taxon>
        <taxon>Flavobacteriales</taxon>
        <taxon>Flavobacteriaceae</taxon>
        <taxon>Salegentibacter</taxon>
    </lineage>
</organism>
<keyword evidence="2" id="KW-0472">Membrane</keyword>
<dbReference type="EMBL" id="FOOH01000040">
    <property type="protein sequence ID" value="SFG22248.1"/>
    <property type="molecule type" value="Genomic_DNA"/>
</dbReference>
<dbReference type="InterPro" id="IPR043772">
    <property type="entry name" value="MBG_3"/>
</dbReference>